<comment type="caution">
    <text evidence="2">The sequence shown here is derived from an EMBL/GenBank/DDBJ whole genome shotgun (WGS) entry which is preliminary data.</text>
</comment>
<dbReference type="InterPro" id="IPR010295">
    <property type="entry name" value="DUF898"/>
</dbReference>
<sequence>MRSARFRFDGGAATYVGTALLGLAITVFTLGICYPFALVLNERWRAKHSYIDGFQLRFTGSAIGLFGNWLKWLFLSFITLGVYLLWVIPRIQRWKWQHTEFDQAAPPLPLVSVHAAGALPPRGDGGWAAQPLPAVGR</sequence>
<keyword evidence="1" id="KW-0472">Membrane</keyword>
<accession>A0ABU8E658</accession>
<protein>
    <submittedName>
        <fullName evidence="2">DUF898 family protein</fullName>
    </submittedName>
</protein>
<evidence type="ECO:0000313" key="3">
    <source>
        <dbReference type="Proteomes" id="UP001373496"/>
    </source>
</evidence>
<name>A0ABU8E658_9ACTN</name>
<dbReference type="Proteomes" id="UP001373496">
    <property type="component" value="Unassembled WGS sequence"/>
</dbReference>
<dbReference type="Pfam" id="PF05987">
    <property type="entry name" value="DUF898"/>
    <property type="match status" value="1"/>
</dbReference>
<evidence type="ECO:0000313" key="2">
    <source>
        <dbReference type="EMBL" id="MEI4279138.1"/>
    </source>
</evidence>
<keyword evidence="1" id="KW-1133">Transmembrane helix</keyword>
<organism evidence="2 3">
    <name type="scientific">Klenkia terrae</name>
    <dbReference type="NCBI Taxonomy" id="1052259"/>
    <lineage>
        <taxon>Bacteria</taxon>
        <taxon>Bacillati</taxon>
        <taxon>Actinomycetota</taxon>
        <taxon>Actinomycetes</taxon>
        <taxon>Geodermatophilales</taxon>
        <taxon>Geodermatophilaceae</taxon>
        <taxon>Klenkia</taxon>
    </lineage>
</organism>
<dbReference type="RefSeq" id="WP_225235168.1">
    <property type="nucleotide sequence ID" value="NZ_JBAPLV010000011.1"/>
</dbReference>
<keyword evidence="3" id="KW-1185">Reference proteome</keyword>
<keyword evidence="1" id="KW-0812">Transmembrane</keyword>
<proteinExistence type="predicted"/>
<gene>
    <name evidence="2" type="ORF">UXQ13_11750</name>
</gene>
<reference evidence="2 3" key="1">
    <citation type="submission" date="2024-03" db="EMBL/GenBank/DDBJ databases">
        <title>Draft genome sequence of Klenkia terrae.</title>
        <authorList>
            <person name="Duangmal K."/>
            <person name="Chantavorakit T."/>
        </authorList>
    </citation>
    <scope>NUCLEOTIDE SEQUENCE [LARGE SCALE GENOMIC DNA]</scope>
    <source>
        <strain evidence="2 3">JCM 17786</strain>
    </source>
</reference>
<evidence type="ECO:0000256" key="1">
    <source>
        <dbReference type="SAM" id="Phobius"/>
    </source>
</evidence>
<feature type="transmembrane region" description="Helical" evidence="1">
    <location>
        <begin position="69"/>
        <end position="88"/>
    </location>
</feature>
<dbReference type="EMBL" id="JBAPLV010000011">
    <property type="protein sequence ID" value="MEI4279138.1"/>
    <property type="molecule type" value="Genomic_DNA"/>
</dbReference>
<feature type="transmembrane region" description="Helical" evidence="1">
    <location>
        <begin position="12"/>
        <end position="37"/>
    </location>
</feature>